<dbReference type="InterPro" id="IPR014284">
    <property type="entry name" value="RNA_pol_sigma-70_dom"/>
</dbReference>
<keyword evidence="4" id="KW-0804">Transcription</keyword>
<dbReference type="GO" id="GO:0006352">
    <property type="term" value="P:DNA-templated transcription initiation"/>
    <property type="evidence" value="ECO:0007669"/>
    <property type="project" value="InterPro"/>
</dbReference>
<dbReference type="PANTHER" id="PTHR30603:SF60">
    <property type="entry name" value="RNA POLYMERASE SIGMA FACTOR RPOD"/>
    <property type="match status" value="1"/>
</dbReference>
<gene>
    <name evidence="8" type="primary">sigA_2</name>
    <name evidence="8" type="ORF">Pla52o_26150</name>
</gene>
<dbReference type="InterPro" id="IPR036388">
    <property type="entry name" value="WH-like_DNA-bd_sf"/>
</dbReference>
<evidence type="ECO:0000259" key="6">
    <source>
        <dbReference type="Pfam" id="PF04542"/>
    </source>
</evidence>
<feature type="domain" description="RNA polymerase sigma-70 region 2" evidence="6">
    <location>
        <begin position="217"/>
        <end position="281"/>
    </location>
</feature>
<accession>A0A5C6CIA7</accession>
<sequence>MTIVISGSTNRPSEAHLPLQATADRSAADRSAAKRLDDKARLRKGAPSLSTSRTPPEPTWGPARAGSWIRMAELTAALSSIEPYWVDFETMEKDELVRRTKARLRQPIEFITNPDFDKAEIGAVIFSSPLELVAPQPKSVVRSVSESGSGLPIQLGRLCEATLLKPEQEVMLFQRMNFLLHQAAVHCRMLNPKRPSRVRLALVDRLIALAHWHRDRIVEANLRLVFSIVKKFANVNNAFDELLSDGIVALMRAVEKFDYDRGFRFSTYATQVVRRNAYRTVVHRQEERQKVLGGLQSMNLEISDEGAESSLSESRWHELRRHLAEMLDQLDRREKLIIRARFSLGPHRKVRTLQGLADRLGISKERVRQLESRAMDKLRLMADDVAFAELDA</sequence>
<comment type="caution">
    <text evidence="8">The sequence shown here is derived from an EMBL/GenBank/DDBJ whole genome shotgun (WGS) entry which is preliminary data.</text>
</comment>
<evidence type="ECO:0000256" key="4">
    <source>
        <dbReference type="ARBA" id="ARBA00023163"/>
    </source>
</evidence>
<dbReference type="Proteomes" id="UP000316304">
    <property type="component" value="Unassembled WGS sequence"/>
</dbReference>
<feature type="domain" description="RNA polymerase sigma-70 region 4" evidence="7">
    <location>
        <begin position="327"/>
        <end position="379"/>
    </location>
</feature>
<dbReference type="PANTHER" id="PTHR30603">
    <property type="entry name" value="RNA POLYMERASE SIGMA FACTOR RPO"/>
    <property type="match status" value="1"/>
</dbReference>
<dbReference type="InterPro" id="IPR007630">
    <property type="entry name" value="RNA_pol_sigma70_r4"/>
</dbReference>
<protein>
    <submittedName>
        <fullName evidence="8">RNA polymerase sigma factor SigA</fullName>
    </submittedName>
</protein>
<keyword evidence="3" id="KW-0238">DNA-binding</keyword>
<dbReference type="InterPro" id="IPR007627">
    <property type="entry name" value="RNA_pol_sigma70_r2"/>
</dbReference>
<evidence type="ECO:0000256" key="1">
    <source>
        <dbReference type="ARBA" id="ARBA00023015"/>
    </source>
</evidence>
<proteinExistence type="predicted"/>
<dbReference type="SUPFAM" id="SSF88946">
    <property type="entry name" value="Sigma2 domain of RNA polymerase sigma factors"/>
    <property type="match status" value="1"/>
</dbReference>
<dbReference type="Gene3D" id="1.10.10.10">
    <property type="entry name" value="Winged helix-like DNA-binding domain superfamily/Winged helix DNA-binding domain"/>
    <property type="match status" value="1"/>
</dbReference>
<dbReference type="EMBL" id="SJPT01000004">
    <property type="protein sequence ID" value="TWU23081.1"/>
    <property type="molecule type" value="Genomic_DNA"/>
</dbReference>
<dbReference type="InterPro" id="IPR050239">
    <property type="entry name" value="Sigma-70_RNA_pol_init_factors"/>
</dbReference>
<dbReference type="InterPro" id="IPR013324">
    <property type="entry name" value="RNA_pol_sigma_r3/r4-like"/>
</dbReference>
<evidence type="ECO:0000256" key="3">
    <source>
        <dbReference type="ARBA" id="ARBA00023125"/>
    </source>
</evidence>
<evidence type="ECO:0000256" key="5">
    <source>
        <dbReference type="SAM" id="MobiDB-lite"/>
    </source>
</evidence>
<dbReference type="Gene3D" id="1.10.601.10">
    <property type="entry name" value="RNA Polymerase Primary Sigma Factor"/>
    <property type="match status" value="1"/>
</dbReference>
<dbReference type="CDD" id="cd06171">
    <property type="entry name" value="Sigma70_r4"/>
    <property type="match status" value="1"/>
</dbReference>
<name>A0A5C6CIA7_9BACT</name>
<evidence type="ECO:0000313" key="8">
    <source>
        <dbReference type="EMBL" id="TWU23081.1"/>
    </source>
</evidence>
<reference evidence="8 9" key="1">
    <citation type="submission" date="2019-02" db="EMBL/GenBank/DDBJ databases">
        <title>Deep-cultivation of Planctomycetes and their phenomic and genomic characterization uncovers novel biology.</title>
        <authorList>
            <person name="Wiegand S."/>
            <person name="Jogler M."/>
            <person name="Boedeker C."/>
            <person name="Pinto D."/>
            <person name="Vollmers J."/>
            <person name="Rivas-Marin E."/>
            <person name="Kohn T."/>
            <person name="Peeters S.H."/>
            <person name="Heuer A."/>
            <person name="Rast P."/>
            <person name="Oberbeckmann S."/>
            <person name="Bunk B."/>
            <person name="Jeske O."/>
            <person name="Meyerdierks A."/>
            <person name="Storesund J.E."/>
            <person name="Kallscheuer N."/>
            <person name="Luecker S."/>
            <person name="Lage O.M."/>
            <person name="Pohl T."/>
            <person name="Merkel B.J."/>
            <person name="Hornburger P."/>
            <person name="Mueller R.-W."/>
            <person name="Bruemmer F."/>
            <person name="Labrenz M."/>
            <person name="Spormann A.M."/>
            <person name="Op Den Camp H."/>
            <person name="Overmann J."/>
            <person name="Amann R."/>
            <person name="Jetten M.S.M."/>
            <person name="Mascher T."/>
            <person name="Medema M.H."/>
            <person name="Devos D.P."/>
            <person name="Kaster A.-K."/>
            <person name="Ovreas L."/>
            <person name="Rohde M."/>
            <person name="Galperin M.Y."/>
            <person name="Jogler C."/>
        </authorList>
    </citation>
    <scope>NUCLEOTIDE SEQUENCE [LARGE SCALE GENOMIC DNA]</scope>
    <source>
        <strain evidence="8 9">Pla52o</strain>
    </source>
</reference>
<evidence type="ECO:0000259" key="7">
    <source>
        <dbReference type="Pfam" id="PF04545"/>
    </source>
</evidence>
<dbReference type="AlphaFoldDB" id="A0A5C6CIA7"/>
<dbReference type="NCBIfam" id="TIGR02937">
    <property type="entry name" value="sigma70-ECF"/>
    <property type="match status" value="1"/>
</dbReference>
<feature type="compositionally biased region" description="Polar residues" evidence="5">
    <location>
        <begin position="1"/>
        <end position="12"/>
    </location>
</feature>
<dbReference type="SUPFAM" id="SSF88659">
    <property type="entry name" value="Sigma3 and sigma4 domains of RNA polymerase sigma factors"/>
    <property type="match status" value="1"/>
</dbReference>
<feature type="compositionally biased region" description="Basic and acidic residues" evidence="5">
    <location>
        <begin position="26"/>
        <end position="40"/>
    </location>
</feature>
<keyword evidence="2" id="KW-0731">Sigma factor</keyword>
<evidence type="ECO:0000313" key="9">
    <source>
        <dbReference type="Proteomes" id="UP000316304"/>
    </source>
</evidence>
<evidence type="ECO:0000256" key="2">
    <source>
        <dbReference type="ARBA" id="ARBA00023082"/>
    </source>
</evidence>
<dbReference type="InterPro" id="IPR000943">
    <property type="entry name" value="RNA_pol_sigma70"/>
</dbReference>
<dbReference type="GO" id="GO:0016987">
    <property type="term" value="F:sigma factor activity"/>
    <property type="evidence" value="ECO:0007669"/>
    <property type="project" value="UniProtKB-KW"/>
</dbReference>
<feature type="region of interest" description="Disordered" evidence="5">
    <location>
        <begin position="1"/>
        <end position="64"/>
    </location>
</feature>
<keyword evidence="1" id="KW-0805">Transcription regulation</keyword>
<organism evidence="8 9">
    <name type="scientific">Novipirellula galeiformis</name>
    <dbReference type="NCBI Taxonomy" id="2528004"/>
    <lineage>
        <taxon>Bacteria</taxon>
        <taxon>Pseudomonadati</taxon>
        <taxon>Planctomycetota</taxon>
        <taxon>Planctomycetia</taxon>
        <taxon>Pirellulales</taxon>
        <taxon>Pirellulaceae</taxon>
        <taxon>Novipirellula</taxon>
    </lineage>
</organism>
<dbReference type="Pfam" id="PF04545">
    <property type="entry name" value="Sigma70_r4"/>
    <property type="match status" value="1"/>
</dbReference>
<dbReference type="GO" id="GO:0003677">
    <property type="term" value="F:DNA binding"/>
    <property type="evidence" value="ECO:0007669"/>
    <property type="project" value="UniProtKB-KW"/>
</dbReference>
<dbReference type="RefSeq" id="WP_231612280.1">
    <property type="nucleotide sequence ID" value="NZ_SJPT01000004.1"/>
</dbReference>
<dbReference type="PRINTS" id="PR00046">
    <property type="entry name" value="SIGMA70FCT"/>
</dbReference>
<keyword evidence="9" id="KW-1185">Reference proteome</keyword>
<dbReference type="InterPro" id="IPR013325">
    <property type="entry name" value="RNA_pol_sigma_r2"/>
</dbReference>
<dbReference type="Pfam" id="PF04542">
    <property type="entry name" value="Sigma70_r2"/>
    <property type="match status" value="1"/>
</dbReference>